<evidence type="ECO:0000256" key="1">
    <source>
        <dbReference type="SAM" id="Phobius"/>
    </source>
</evidence>
<gene>
    <name evidence="2" type="ORF">VNO80_07236</name>
</gene>
<organism evidence="2 3">
    <name type="scientific">Phaseolus coccineus</name>
    <name type="common">Scarlet runner bean</name>
    <name type="synonym">Phaseolus multiflorus</name>
    <dbReference type="NCBI Taxonomy" id="3886"/>
    <lineage>
        <taxon>Eukaryota</taxon>
        <taxon>Viridiplantae</taxon>
        <taxon>Streptophyta</taxon>
        <taxon>Embryophyta</taxon>
        <taxon>Tracheophyta</taxon>
        <taxon>Spermatophyta</taxon>
        <taxon>Magnoliopsida</taxon>
        <taxon>eudicotyledons</taxon>
        <taxon>Gunneridae</taxon>
        <taxon>Pentapetalae</taxon>
        <taxon>rosids</taxon>
        <taxon>fabids</taxon>
        <taxon>Fabales</taxon>
        <taxon>Fabaceae</taxon>
        <taxon>Papilionoideae</taxon>
        <taxon>50 kb inversion clade</taxon>
        <taxon>NPAAA clade</taxon>
        <taxon>indigoferoid/millettioid clade</taxon>
        <taxon>Phaseoleae</taxon>
        <taxon>Phaseolus</taxon>
    </lineage>
</organism>
<sequence length="103" mass="11505">MIQSNKTRPNANLFLPHTNHKTLFRPSIFHMGLNKPHVLMLLIIMVVSTTLIEGRTLSLISGRGYSKIFATLGVVCKCCDGGACTSTWTESCNNLHCYPWKSH</sequence>
<dbReference type="EMBL" id="JAYMYR010000003">
    <property type="protein sequence ID" value="KAK7373816.1"/>
    <property type="molecule type" value="Genomic_DNA"/>
</dbReference>
<keyword evidence="1" id="KW-0472">Membrane</keyword>
<dbReference type="Proteomes" id="UP001374584">
    <property type="component" value="Unassembled WGS sequence"/>
</dbReference>
<accession>A0AAN9NIX4</accession>
<feature type="transmembrane region" description="Helical" evidence="1">
    <location>
        <begin position="38"/>
        <end position="57"/>
    </location>
</feature>
<evidence type="ECO:0000313" key="3">
    <source>
        <dbReference type="Proteomes" id="UP001374584"/>
    </source>
</evidence>
<evidence type="ECO:0000313" key="2">
    <source>
        <dbReference type="EMBL" id="KAK7373816.1"/>
    </source>
</evidence>
<dbReference type="PANTHER" id="PTHR37078">
    <property type="entry name" value="NODULE CYSTEINE-RICH (NCR) SECRETED PEPTIDE"/>
    <property type="match status" value="1"/>
</dbReference>
<dbReference type="AlphaFoldDB" id="A0AAN9NIX4"/>
<protein>
    <submittedName>
        <fullName evidence="2">Uncharacterized protein</fullName>
    </submittedName>
</protein>
<dbReference type="PANTHER" id="PTHR37078:SF6">
    <property type="entry name" value="NODULE CYSTEINE-RICH (NCR) SECRETED PEPTIDE"/>
    <property type="match status" value="1"/>
</dbReference>
<keyword evidence="1" id="KW-0812">Transmembrane</keyword>
<proteinExistence type="predicted"/>
<reference evidence="2 3" key="1">
    <citation type="submission" date="2024-01" db="EMBL/GenBank/DDBJ databases">
        <title>The genomes of 5 underutilized Papilionoideae crops provide insights into root nodulation and disease resistanc.</title>
        <authorList>
            <person name="Jiang F."/>
        </authorList>
    </citation>
    <scope>NUCLEOTIDE SEQUENCE [LARGE SCALE GENOMIC DNA]</scope>
    <source>
        <strain evidence="2">JINMINGXINNONG_FW02</strain>
        <tissue evidence="2">Leaves</tissue>
    </source>
</reference>
<keyword evidence="1" id="KW-1133">Transmembrane helix</keyword>
<comment type="caution">
    <text evidence="2">The sequence shown here is derived from an EMBL/GenBank/DDBJ whole genome shotgun (WGS) entry which is preliminary data.</text>
</comment>
<keyword evidence="3" id="KW-1185">Reference proteome</keyword>
<name>A0AAN9NIX4_PHACN</name>